<reference evidence="1 2" key="1">
    <citation type="journal article" date="2024" name="G3 (Bethesda)">
        <title>Genome assembly of Hibiscus sabdariffa L. provides insights into metabolisms of medicinal natural products.</title>
        <authorList>
            <person name="Kim T."/>
        </authorList>
    </citation>
    <scope>NUCLEOTIDE SEQUENCE [LARGE SCALE GENOMIC DNA]</scope>
    <source>
        <strain evidence="1">TK-2024</strain>
        <tissue evidence="1">Old leaves</tissue>
    </source>
</reference>
<organism evidence="1 2">
    <name type="scientific">Hibiscus sabdariffa</name>
    <name type="common">roselle</name>
    <dbReference type="NCBI Taxonomy" id="183260"/>
    <lineage>
        <taxon>Eukaryota</taxon>
        <taxon>Viridiplantae</taxon>
        <taxon>Streptophyta</taxon>
        <taxon>Embryophyta</taxon>
        <taxon>Tracheophyta</taxon>
        <taxon>Spermatophyta</taxon>
        <taxon>Magnoliopsida</taxon>
        <taxon>eudicotyledons</taxon>
        <taxon>Gunneridae</taxon>
        <taxon>Pentapetalae</taxon>
        <taxon>rosids</taxon>
        <taxon>malvids</taxon>
        <taxon>Malvales</taxon>
        <taxon>Malvaceae</taxon>
        <taxon>Malvoideae</taxon>
        <taxon>Hibiscus</taxon>
    </lineage>
</organism>
<dbReference type="Proteomes" id="UP001396334">
    <property type="component" value="Unassembled WGS sequence"/>
</dbReference>
<gene>
    <name evidence="1" type="ORF">V6N11_081334</name>
</gene>
<proteinExistence type="predicted"/>
<keyword evidence="2" id="KW-1185">Reference proteome</keyword>
<evidence type="ECO:0000313" key="2">
    <source>
        <dbReference type="Proteomes" id="UP001396334"/>
    </source>
</evidence>
<evidence type="ECO:0000313" key="1">
    <source>
        <dbReference type="EMBL" id="KAK9000851.1"/>
    </source>
</evidence>
<sequence>MKNAGFFSLPSCEDTINEVKSLLDEHASGWGMKREEDTVNIRGWGEVNVSGPVEPGGTKHGAASLVVDRKAANGHKTKKNRRI</sequence>
<accession>A0ABR2QJL4</accession>
<name>A0ABR2QJL4_9ROSI</name>
<comment type="caution">
    <text evidence="1">The sequence shown here is derived from an EMBL/GenBank/DDBJ whole genome shotgun (WGS) entry which is preliminary data.</text>
</comment>
<protein>
    <submittedName>
        <fullName evidence="1">Uncharacterized protein</fullName>
    </submittedName>
</protein>
<dbReference type="EMBL" id="JBBPBN010000037">
    <property type="protein sequence ID" value="KAK9000851.1"/>
    <property type="molecule type" value="Genomic_DNA"/>
</dbReference>